<keyword evidence="3 7" id="KW-0812">Transmembrane</keyword>
<feature type="transmembrane region" description="Helical" evidence="7">
    <location>
        <begin position="167"/>
        <end position="190"/>
    </location>
</feature>
<feature type="transmembrane region" description="Helical" evidence="7">
    <location>
        <begin position="318"/>
        <end position="336"/>
    </location>
</feature>
<name>A0AA89C443_PINIB</name>
<evidence type="ECO:0000313" key="10">
    <source>
        <dbReference type="Proteomes" id="UP001186944"/>
    </source>
</evidence>
<comment type="subcellular location">
    <subcellularLocation>
        <location evidence="1">Membrane</location>
        <topology evidence="1">Multi-pass membrane protein</topology>
    </subcellularLocation>
</comment>
<feature type="transmembrane region" description="Helical" evidence="7">
    <location>
        <begin position="469"/>
        <end position="492"/>
    </location>
</feature>
<sequence>MAVLGAQLVFSLIILSFLQKLSPYFSFGRWLICNKLVRYLHPTDESLRKAAGISHGGGRGKGKQFDNKKNVANGSDFTVPRSIDIDLDTAKVELSDLVHLRYFPDYQWLMDFCVSAFIVYILTEIYYALGPRTELNMSMLWCLLAVGFCLRILFQQTSMYFTTKGDGWEMILCFLFGFFFLVSAMGILVVDESILEFGLESGYKNFSEGAQAFLKLQGIESQGPVSLLTFKIILALLSALVGALLTFPGLRYGRLHISALKYSQENYFKQVILHLNFILPVVILFLWVKPIARQVICATHWKSKYKVLGEAEFESIRILLFSFLLIIRLLLMPMHLQGYLNMAYENIENMRKESGRISALELQRSIARIFYYLCVVGLQYITPVLLLFFLSLMQKTLGEYSWSATFGESFQTYISSFSESNVAASESATTATSNNATATYDSIAETAAQFSWALTNLRQIFSSHWYRGLFAYLTWWVCASWFTTSAFGAYYVSTLTAN</sequence>
<comment type="caution">
    <text evidence="9">The sequence shown here is derived from an EMBL/GenBank/DDBJ whole genome shotgun (WGS) entry which is preliminary data.</text>
</comment>
<gene>
    <name evidence="9" type="ORF">FSP39_020286</name>
</gene>
<evidence type="ECO:0000256" key="1">
    <source>
        <dbReference type="ARBA" id="ARBA00004141"/>
    </source>
</evidence>
<feature type="transmembrane region" description="Helical" evidence="7">
    <location>
        <begin position="225"/>
        <end position="247"/>
    </location>
</feature>
<dbReference type="AlphaFoldDB" id="A0AA89C443"/>
<evidence type="ECO:0000256" key="4">
    <source>
        <dbReference type="ARBA" id="ARBA00022989"/>
    </source>
</evidence>
<evidence type="ECO:0000256" key="7">
    <source>
        <dbReference type="SAM" id="Phobius"/>
    </source>
</evidence>
<dbReference type="EMBL" id="VSWD01000007">
    <property type="protein sequence ID" value="KAK3098521.1"/>
    <property type="molecule type" value="Genomic_DNA"/>
</dbReference>
<feature type="signal peptide" evidence="8">
    <location>
        <begin position="1"/>
        <end position="23"/>
    </location>
</feature>
<feature type="transmembrane region" description="Helical" evidence="7">
    <location>
        <begin position="108"/>
        <end position="129"/>
    </location>
</feature>
<evidence type="ECO:0000313" key="9">
    <source>
        <dbReference type="EMBL" id="KAK3098521.1"/>
    </source>
</evidence>
<feature type="chain" id="PRO_5043479075" description="Transmembrane protein 161B" evidence="8">
    <location>
        <begin position="24"/>
        <end position="498"/>
    </location>
</feature>
<evidence type="ECO:0000256" key="2">
    <source>
        <dbReference type="ARBA" id="ARBA00009706"/>
    </source>
</evidence>
<keyword evidence="4 7" id="KW-1133">Transmembrane helix</keyword>
<evidence type="ECO:0000256" key="3">
    <source>
        <dbReference type="ARBA" id="ARBA00022692"/>
    </source>
</evidence>
<feature type="transmembrane region" description="Helical" evidence="7">
    <location>
        <begin position="369"/>
        <end position="390"/>
    </location>
</feature>
<accession>A0AA89C443</accession>
<dbReference type="PANTHER" id="PTHR13624">
    <property type="entry name" value="RE42071P"/>
    <property type="match status" value="1"/>
</dbReference>
<keyword evidence="10" id="KW-1185">Reference proteome</keyword>
<evidence type="ECO:0008006" key="11">
    <source>
        <dbReference type="Google" id="ProtNLM"/>
    </source>
</evidence>
<evidence type="ECO:0000256" key="8">
    <source>
        <dbReference type="SAM" id="SignalP"/>
    </source>
</evidence>
<dbReference type="PANTHER" id="PTHR13624:SF6">
    <property type="entry name" value="EMEI"/>
    <property type="match status" value="1"/>
</dbReference>
<keyword evidence="8" id="KW-0732">Signal</keyword>
<dbReference type="Pfam" id="PF10268">
    <property type="entry name" value="Tmemb_161AB"/>
    <property type="match status" value="1"/>
</dbReference>
<dbReference type="InterPro" id="IPR019395">
    <property type="entry name" value="Transmembrane_161A/B"/>
</dbReference>
<feature type="transmembrane region" description="Helical" evidence="7">
    <location>
        <begin position="267"/>
        <end position="288"/>
    </location>
</feature>
<keyword evidence="5 7" id="KW-0472">Membrane</keyword>
<dbReference type="GO" id="GO:0016020">
    <property type="term" value="C:membrane"/>
    <property type="evidence" value="ECO:0007669"/>
    <property type="project" value="UniProtKB-SubCell"/>
</dbReference>
<evidence type="ECO:0000256" key="6">
    <source>
        <dbReference type="ARBA" id="ARBA00023180"/>
    </source>
</evidence>
<evidence type="ECO:0000256" key="5">
    <source>
        <dbReference type="ARBA" id="ARBA00023136"/>
    </source>
</evidence>
<reference evidence="9" key="1">
    <citation type="submission" date="2019-08" db="EMBL/GenBank/DDBJ databases">
        <title>The improved chromosome-level genome for the pearl oyster Pinctada fucata martensii using PacBio sequencing and Hi-C.</title>
        <authorList>
            <person name="Zheng Z."/>
        </authorList>
    </citation>
    <scope>NUCLEOTIDE SEQUENCE</scope>
    <source>
        <strain evidence="9">ZZ-2019</strain>
        <tissue evidence="9">Adductor muscle</tissue>
    </source>
</reference>
<proteinExistence type="inferred from homology"/>
<protein>
    <recommendedName>
        <fullName evidence="11">Transmembrane protein 161B</fullName>
    </recommendedName>
</protein>
<organism evidence="9 10">
    <name type="scientific">Pinctada imbricata</name>
    <name type="common">Atlantic pearl-oyster</name>
    <name type="synonym">Pinctada martensii</name>
    <dbReference type="NCBI Taxonomy" id="66713"/>
    <lineage>
        <taxon>Eukaryota</taxon>
        <taxon>Metazoa</taxon>
        <taxon>Spiralia</taxon>
        <taxon>Lophotrochozoa</taxon>
        <taxon>Mollusca</taxon>
        <taxon>Bivalvia</taxon>
        <taxon>Autobranchia</taxon>
        <taxon>Pteriomorphia</taxon>
        <taxon>Pterioida</taxon>
        <taxon>Pterioidea</taxon>
        <taxon>Pteriidae</taxon>
        <taxon>Pinctada</taxon>
    </lineage>
</organism>
<keyword evidence="6" id="KW-0325">Glycoprotein</keyword>
<feature type="transmembrane region" description="Helical" evidence="7">
    <location>
        <begin position="141"/>
        <end position="161"/>
    </location>
</feature>
<comment type="similarity">
    <text evidence="2">Belongs to the TMEM161 family.</text>
</comment>
<dbReference type="Proteomes" id="UP001186944">
    <property type="component" value="Unassembled WGS sequence"/>
</dbReference>